<accession>A0A1X0ZHG2</accession>
<name>A0A1X0ZHG2_PSEPU</name>
<sequence>MGSIHAGIKIREYDTFTSQAVRLMSDFTADLVAGRPLDAYQASFAVLEHSDRALGRMVAIAYRERTGSLQQRDTSIVAAVNSLNGKDLYKLLTAAKPLFDPSAREAYLEGRPGTLGFPGVDMRFDTLSAEQKQAMLGCLNQLQPTYGGNAIASRIIVALELYTGMAMDTCTVPAKRPPMSLPVPLNQTVCPAGGTSSS</sequence>
<evidence type="ECO:0000313" key="2">
    <source>
        <dbReference type="EMBL" id="QOD01363.1"/>
    </source>
</evidence>
<dbReference type="EMBL" id="NBWC01000049">
    <property type="protein sequence ID" value="ORL58679.1"/>
    <property type="molecule type" value="Genomic_DNA"/>
</dbReference>
<proteinExistence type="predicted"/>
<dbReference type="Proteomes" id="UP000516786">
    <property type="component" value="Plasmid pZXPA-20-602k"/>
</dbReference>
<dbReference type="AlphaFoldDB" id="A0A1X0ZHG2"/>
<protein>
    <submittedName>
        <fullName evidence="1">Uncharacterized protein</fullName>
    </submittedName>
</protein>
<organism evidence="1 3">
    <name type="scientific">Pseudomonas putida</name>
    <name type="common">Arthrobacter siderocapsulatus</name>
    <dbReference type="NCBI Taxonomy" id="303"/>
    <lineage>
        <taxon>Bacteria</taxon>
        <taxon>Pseudomonadati</taxon>
        <taxon>Pseudomonadota</taxon>
        <taxon>Gammaproteobacteria</taxon>
        <taxon>Pseudomonadales</taxon>
        <taxon>Pseudomonadaceae</taxon>
        <taxon>Pseudomonas</taxon>
    </lineage>
</organism>
<reference evidence="1 3" key="1">
    <citation type="submission" date="2017-04" db="EMBL/GenBank/DDBJ databases">
        <title>Presence of VIM-2 positive Pseudomonas species in chickens and their surrounding environment.</title>
        <authorList>
            <person name="Zhang R."/>
        </authorList>
    </citation>
    <scope>NUCLEOTIDE SEQUENCE [LARGE SCALE GENOMIC DNA]</scope>
    <source>
        <strain evidence="1 3">DZ-C18</strain>
    </source>
</reference>
<keyword evidence="2" id="KW-0614">Plasmid</keyword>
<evidence type="ECO:0000313" key="4">
    <source>
        <dbReference type="Proteomes" id="UP000516786"/>
    </source>
</evidence>
<dbReference type="RefSeq" id="WP_084851391.1">
    <property type="nucleotide sequence ID" value="NZ_CP061724.1"/>
</dbReference>
<evidence type="ECO:0000313" key="1">
    <source>
        <dbReference type="EMBL" id="ORL58679.1"/>
    </source>
</evidence>
<gene>
    <name evidence="1" type="ORF">B7H17_24415</name>
    <name evidence="2" type="ORF">ID616_32765</name>
</gene>
<geneLocation type="plasmid" evidence="2 4">
    <name>pZXPA-20-602k</name>
</geneLocation>
<dbReference type="EMBL" id="CP061724">
    <property type="protein sequence ID" value="QOD01363.1"/>
    <property type="molecule type" value="Genomic_DNA"/>
</dbReference>
<evidence type="ECO:0000313" key="3">
    <source>
        <dbReference type="Proteomes" id="UP000193675"/>
    </source>
</evidence>
<reference evidence="2 4" key="2">
    <citation type="submission" date="2020-09" db="EMBL/GenBank/DDBJ databases">
        <title>Co-existence of a novel multidrug-resistance efflux pump with carbapenem resistance gene blaVIM-2 in one megaplasmid in Pseudomonas putida.</title>
        <authorList>
            <person name="Peng K."/>
            <person name="Li R."/>
        </authorList>
    </citation>
    <scope>NUCLEOTIDE SEQUENCE [LARGE SCALE GENOMIC DNA]</scope>
    <source>
        <strain evidence="2 4">ZXPA-20</strain>
        <plasmid evidence="2 4">pZXPA-20-602k</plasmid>
    </source>
</reference>
<dbReference type="Proteomes" id="UP000193675">
    <property type="component" value="Unassembled WGS sequence"/>
</dbReference>